<organism evidence="2 3">
    <name type="scientific">Planotetraspora silvatica</name>
    <dbReference type="NCBI Taxonomy" id="234614"/>
    <lineage>
        <taxon>Bacteria</taxon>
        <taxon>Bacillati</taxon>
        <taxon>Actinomycetota</taxon>
        <taxon>Actinomycetes</taxon>
        <taxon>Streptosporangiales</taxon>
        <taxon>Streptosporangiaceae</taxon>
        <taxon>Planotetraspora</taxon>
    </lineage>
</organism>
<reference evidence="2" key="1">
    <citation type="submission" date="2021-01" db="EMBL/GenBank/DDBJ databases">
        <title>Whole genome shotgun sequence of Planotetraspora silvatica NBRC 100141.</title>
        <authorList>
            <person name="Komaki H."/>
            <person name="Tamura T."/>
        </authorList>
    </citation>
    <scope>NUCLEOTIDE SEQUENCE</scope>
    <source>
        <strain evidence="2">NBRC 100141</strain>
    </source>
</reference>
<dbReference type="RefSeq" id="WP_203972734.1">
    <property type="nucleotide sequence ID" value="NZ_BAAAKY010000022.1"/>
</dbReference>
<dbReference type="EMBL" id="BOOQ01000008">
    <property type="protein sequence ID" value="GII45096.1"/>
    <property type="molecule type" value="Genomic_DNA"/>
</dbReference>
<evidence type="ECO:0000256" key="1">
    <source>
        <dbReference type="SAM" id="MobiDB-lite"/>
    </source>
</evidence>
<keyword evidence="3" id="KW-1185">Reference proteome</keyword>
<proteinExistence type="predicted"/>
<evidence type="ECO:0000313" key="3">
    <source>
        <dbReference type="Proteomes" id="UP000644610"/>
    </source>
</evidence>
<evidence type="ECO:0000313" key="2">
    <source>
        <dbReference type="EMBL" id="GII45096.1"/>
    </source>
</evidence>
<protein>
    <submittedName>
        <fullName evidence="2">Uncharacterized protein</fullName>
    </submittedName>
</protein>
<name>A0A8J3XMD7_9ACTN</name>
<sequence>MRHPSVTTSNKIDQVEACTVVIATADKWAYVSERTRPWAIVDARLTPPPRLHRRRPRRHPELLDNHPSTGRVQLNVPVKFPDGWEANRAVLAHLSNQRVQA</sequence>
<dbReference type="AlphaFoldDB" id="A0A8J3XMD7"/>
<feature type="region of interest" description="Disordered" evidence="1">
    <location>
        <begin position="48"/>
        <end position="74"/>
    </location>
</feature>
<comment type="caution">
    <text evidence="2">The sequence shown here is derived from an EMBL/GenBank/DDBJ whole genome shotgun (WGS) entry which is preliminary data.</text>
</comment>
<accession>A0A8J3XMD7</accession>
<gene>
    <name evidence="2" type="ORF">Psi02_15200</name>
</gene>
<dbReference type="Proteomes" id="UP000644610">
    <property type="component" value="Unassembled WGS sequence"/>
</dbReference>